<evidence type="ECO:0000256" key="1">
    <source>
        <dbReference type="SAM" id="MobiDB-lite"/>
    </source>
</evidence>
<feature type="compositionally biased region" description="Basic and acidic residues" evidence="1">
    <location>
        <begin position="138"/>
        <end position="150"/>
    </location>
</feature>
<feature type="region of interest" description="Disordered" evidence="1">
    <location>
        <begin position="458"/>
        <end position="483"/>
    </location>
</feature>
<feature type="compositionally biased region" description="Basic and acidic residues" evidence="1">
    <location>
        <begin position="464"/>
        <end position="483"/>
    </location>
</feature>
<feature type="non-terminal residue" evidence="2">
    <location>
        <position position="1"/>
    </location>
</feature>
<dbReference type="Proteomes" id="UP001189429">
    <property type="component" value="Unassembled WGS sequence"/>
</dbReference>
<feature type="region of interest" description="Disordered" evidence="1">
    <location>
        <begin position="127"/>
        <end position="150"/>
    </location>
</feature>
<dbReference type="InterPro" id="IPR016024">
    <property type="entry name" value="ARM-type_fold"/>
</dbReference>
<evidence type="ECO:0000313" key="3">
    <source>
        <dbReference type="Proteomes" id="UP001189429"/>
    </source>
</evidence>
<gene>
    <name evidence="2" type="ORF">PCOR1329_LOCUS54257</name>
</gene>
<feature type="region of interest" description="Disordered" evidence="1">
    <location>
        <begin position="1"/>
        <end position="30"/>
    </location>
</feature>
<feature type="compositionally biased region" description="Low complexity" evidence="1">
    <location>
        <begin position="128"/>
        <end position="137"/>
    </location>
</feature>
<feature type="compositionally biased region" description="Basic and acidic residues" evidence="1">
    <location>
        <begin position="7"/>
        <end position="22"/>
    </location>
</feature>
<evidence type="ECO:0000313" key="2">
    <source>
        <dbReference type="EMBL" id="CAK0867279.1"/>
    </source>
</evidence>
<name>A0ABN9V3R1_9DINO</name>
<accession>A0ABN9V3R1</accession>
<comment type="caution">
    <text evidence="2">The sequence shown here is derived from an EMBL/GenBank/DDBJ whole genome shotgun (WGS) entry which is preliminary data.</text>
</comment>
<reference evidence="2" key="1">
    <citation type="submission" date="2023-10" db="EMBL/GenBank/DDBJ databases">
        <authorList>
            <person name="Chen Y."/>
            <person name="Shah S."/>
            <person name="Dougan E. K."/>
            <person name="Thang M."/>
            <person name="Chan C."/>
        </authorList>
    </citation>
    <scope>NUCLEOTIDE SEQUENCE [LARGE SCALE GENOMIC DNA]</scope>
</reference>
<protein>
    <submittedName>
        <fullName evidence="2">Uncharacterized protein</fullName>
    </submittedName>
</protein>
<organism evidence="2 3">
    <name type="scientific">Prorocentrum cordatum</name>
    <dbReference type="NCBI Taxonomy" id="2364126"/>
    <lineage>
        <taxon>Eukaryota</taxon>
        <taxon>Sar</taxon>
        <taxon>Alveolata</taxon>
        <taxon>Dinophyceae</taxon>
        <taxon>Prorocentrales</taxon>
        <taxon>Prorocentraceae</taxon>
        <taxon>Prorocentrum</taxon>
    </lineage>
</organism>
<keyword evidence="3" id="KW-1185">Reference proteome</keyword>
<proteinExistence type="predicted"/>
<sequence>PALAGRRAREARARRSPGEHAAGRAGGRRRRGVLGRGVLWLRQRGPAVGRGRRRPGEPADDGSLDDLEYLSLDLANLLPTESLLPLLEILRAREGKACQLSRENERLREEVGRLRSKVCAERSRRTEAAAAARGRPPRAADAEEAFHDAEPRVTAAEQADLERRVAAFVAERRGEAAVGGGDALSEDLQEAATETLEFLQDLRQGERCGATAPASGHADPVARLEHPRGAGAGTGRLAAAGQGAGGHPVARALAGAGDLGGELAGLRASAASAFGELPECAPRALQAIQASSSSTHAHRVGMACLALATFAATGREAVLEERGRGWLAVLQAAKIRQRHPEVQAWALAVLANCSPDLPRDGGGADLAWQGVAACWAAARAIPNARAVLERAAHALAALLNAHPRRAGAAARAKGLLPNLREAAVAFAPALEANWPLHRRLAEAESAFKRAEAAAGTVAAAELSPRGEREHGGCDREPATRLAP</sequence>
<dbReference type="SUPFAM" id="SSF48371">
    <property type="entry name" value="ARM repeat"/>
    <property type="match status" value="1"/>
</dbReference>
<dbReference type="EMBL" id="CAUYUJ010016627">
    <property type="protein sequence ID" value="CAK0867279.1"/>
    <property type="molecule type" value="Genomic_DNA"/>
</dbReference>